<protein>
    <recommendedName>
        <fullName evidence="3">3'-5' exonuclease domain-containing protein</fullName>
    </recommendedName>
</protein>
<gene>
    <name evidence="1" type="ORF">GPECTOR_128g538</name>
</gene>
<dbReference type="SUPFAM" id="SSF53098">
    <property type="entry name" value="Ribonuclease H-like"/>
    <property type="match status" value="1"/>
</dbReference>
<accession>A0A150FZI7</accession>
<comment type="caution">
    <text evidence="1">The sequence shown here is derived from an EMBL/GenBank/DDBJ whole genome shotgun (WGS) entry which is preliminary data.</text>
</comment>
<keyword evidence="2" id="KW-1185">Reference proteome</keyword>
<name>A0A150FZI7_GONPE</name>
<evidence type="ECO:0000313" key="1">
    <source>
        <dbReference type="EMBL" id="KXZ42635.1"/>
    </source>
</evidence>
<evidence type="ECO:0008006" key="3">
    <source>
        <dbReference type="Google" id="ProtNLM"/>
    </source>
</evidence>
<evidence type="ECO:0000313" key="2">
    <source>
        <dbReference type="Proteomes" id="UP000075714"/>
    </source>
</evidence>
<proteinExistence type="predicted"/>
<dbReference type="InterPro" id="IPR036397">
    <property type="entry name" value="RNaseH_sf"/>
</dbReference>
<dbReference type="Proteomes" id="UP000075714">
    <property type="component" value="Unassembled WGS sequence"/>
</dbReference>
<dbReference type="Gene3D" id="3.30.420.10">
    <property type="entry name" value="Ribonuclease H-like superfamily/Ribonuclease H"/>
    <property type="match status" value="1"/>
</dbReference>
<dbReference type="OrthoDB" id="446462at2759"/>
<dbReference type="InterPro" id="IPR012337">
    <property type="entry name" value="RNaseH-like_sf"/>
</dbReference>
<dbReference type="AlphaFoldDB" id="A0A150FZI7"/>
<dbReference type="GO" id="GO:0003676">
    <property type="term" value="F:nucleic acid binding"/>
    <property type="evidence" value="ECO:0007669"/>
    <property type="project" value="InterPro"/>
</dbReference>
<dbReference type="EMBL" id="LSYV01000128">
    <property type="protein sequence ID" value="KXZ42635.1"/>
    <property type="molecule type" value="Genomic_DNA"/>
</dbReference>
<reference evidence="2" key="1">
    <citation type="journal article" date="2016" name="Nat. Commun.">
        <title>The Gonium pectorale genome demonstrates co-option of cell cycle regulation during the evolution of multicellularity.</title>
        <authorList>
            <person name="Hanschen E.R."/>
            <person name="Marriage T.N."/>
            <person name="Ferris P.J."/>
            <person name="Hamaji T."/>
            <person name="Toyoda A."/>
            <person name="Fujiyama A."/>
            <person name="Neme R."/>
            <person name="Noguchi H."/>
            <person name="Minakuchi Y."/>
            <person name="Suzuki M."/>
            <person name="Kawai-Toyooka H."/>
            <person name="Smith D.R."/>
            <person name="Sparks H."/>
            <person name="Anderson J."/>
            <person name="Bakaric R."/>
            <person name="Luria V."/>
            <person name="Karger A."/>
            <person name="Kirschner M.W."/>
            <person name="Durand P.M."/>
            <person name="Michod R.E."/>
            <person name="Nozaki H."/>
            <person name="Olson B.J."/>
        </authorList>
    </citation>
    <scope>NUCLEOTIDE SEQUENCE [LARGE SCALE GENOMIC DNA]</scope>
    <source>
        <strain evidence="2">NIES-2863</strain>
    </source>
</reference>
<sequence length="170" mass="17850">MNVEWRPDSPRSDAPAAALLQLSACGLSVVIRAGGAAAAVSADGGGAAGAGAGGLPTAFRTAILEDTDIELVVSGWTANDERRFEEDFGIQTFWCRISELQKVAKSVGLPKTGVKALVQAVLEPTAPMPKGKKLPPTVWDSPTLNPAQIKYGVLDAVCIEHVLRVIEARF</sequence>
<organism evidence="1 2">
    <name type="scientific">Gonium pectorale</name>
    <name type="common">Green alga</name>
    <dbReference type="NCBI Taxonomy" id="33097"/>
    <lineage>
        <taxon>Eukaryota</taxon>
        <taxon>Viridiplantae</taxon>
        <taxon>Chlorophyta</taxon>
        <taxon>core chlorophytes</taxon>
        <taxon>Chlorophyceae</taxon>
        <taxon>CS clade</taxon>
        <taxon>Chlamydomonadales</taxon>
        <taxon>Volvocaceae</taxon>
        <taxon>Gonium</taxon>
    </lineage>
</organism>